<evidence type="ECO:0000256" key="1">
    <source>
        <dbReference type="ARBA" id="ARBA00004496"/>
    </source>
</evidence>
<sequence length="1223" mass="136019">MTSAHGTEARGASDAIRSLNVDDFGAEQENQHSCKAAPSHDPDRQPLRALPLSRTQHAQRPRPKLPGSLNLTRKLPAPVRKAVAASENEAHTPSEASLSGASRGPGSALQPSHGSQSSHVPSASRLQGQRDSLSQRELELAVRPPLSSTSSSSSSAANQKQPAQQGVNRAPAPPGRASDSSSGAVTGLRMHPLMTAQDHSSSGAGSAAARKSRKSSIWPETDISIRKSFSFAHKGQWLEKQEKAFQIWLNALLTPQAAAPEDDGGLVAKRLHARVRGQIWHMYCSDPGVIGVMTRLEKRVDEGFLRMKAEASRMGDVRLKQHISEVLAAYHPFWLRLGLEIVVGKAVPCAAGSASRLHRSRAELDAFAREHFLNDADLALQRAGNRALGTLHGDVYWVELGQLKRFLLLVELGQLVLKRFLLLVELGQLVLKRFLLLVLLLDKAVAAGPKQAPLLFRRGQPLKSSAEAALRFLRERMHGEGDTMRHLASMGYRLSYEQDPRTEFDFAVGNMSVDLRSGVRLLRAAELLTGKSGLVQEGFFPATKRGLQVQNLQRALAALETGQGYLAGLPARLVDELVDGHREATLDFLWNLLLHHQLPALVGSRALHAEVDRITKAGQSRPPGLWLASLPKAKSGSDAAAQLLAALLKWAQIICAKSGLVLRSWASSFADGQAICLLVSFYLPRLLPQARIGRCSPAPHELEGEGDYGFNALDESQAAARRKVADRNFALISSAAASLGGIPAMLTAEDCCAPGGPHEHAVIGYVAFLCARLLEVSVEERALHTIQKHWRLSRARRAGGARRHLHMWIAAASKLQRAWRVHSLRQGLQRAPALRHAMLHAVTRLQALWRGRPARLAFLMQREAAVRLQACIRGWRDRRWVMHNITVPRILRQCLIAKQALKHIRQEAYFGRVTTRLQALRRGLVQARLYRRMRSSAITIQAAWRCATARRSFLRHKAAAVCVQAHWRGLVALRAYHAARREAAAVTVQAAWRAFTVRAELRCRHMAATFIQAWWKGRRQQISFQQLRSAAVLIQAQQRMLVARKRFLRTLRATVLIQRHMRGRSVRRHMAEQHVAAVCIQAAVRMHMKRSLYRKQQEAAVLLQSTVRRMQQRSRFLQRRRYLRMRSAAVRLQAAVRRRQLRRSFFQARSAAVIVQACCRGWQQRKKLAASRAAAVTIQKHWRSARLQRAFRAHVGCVILVQSTVRRQGSATTVSFIVLAPES</sequence>
<protein>
    <submittedName>
        <fullName evidence="7">G8229 protein</fullName>
    </submittedName>
</protein>
<dbReference type="InterPro" id="IPR051185">
    <property type="entry name" value="ASPM"/>
</dbReference>
<dbReference type="InterPro" id="IPR001715">
    <property type="entry name" value="CH_dom"/>
</dbReference>
<dbReference type="InterPro" id="IPR000048">
    <property type="entry name" value="IQ_motif_EF-hand-BS"/>
</dbReference>
<dbReference type="SMART" id="SM00015">
    <property type="entry name" value="IQ"/>
    <property type="match status" value="15"/>
</dbReference>
<dbReference type="Gene3D" id="1.20.5.190">
    <property type="match status" value="6"/>
</dbReference>
<feature type="region of interest" description="Disordered" evidence="5">
    <location>
        <begin position="1"/>
        <end position="216"/>
    </location>
</feature>
<dbReference type="Proteomes" id="UP001497392">
    <property type="component" value="Unassembled WGS sequence"/>
</dbReference>
<keyword evidence="4" id="KW-0112">Calmodulin-binding</keyword>
<gene>
    <name evidence="7" type="primary">g8229</name>
    <name evidence="7" type="ORF">VP750_LOCUS7074</name>
</gene>
<evidence type="ECO:0000256" key="3">
    <source>
        <dbReference type="ARBA" id="ARBA00022737"/>
    </source>
</evidence>
<feature type="compositionally biased region" description="Low complexity" evidence="5">
    <location>
        <begin position="200"/>
        <end position="209"/>
    </location>
</feature>
<dbReference type="PANTHER" id="PTHR22706">
    <property type="entry name" value="ASSEMBLY FACTOR FOR SPINDLE MICROTUBULES"/>
    <property type="match status" value="1"/>
</dbReference>
<evidence type="ECO:0000259" key="6">
    <source>
        <dbReference type="PROSITE" id="PS50021"/>
    </source>
</evidence>
<feature type="domain" description="Calponin-homology (CH)" evidence="6">
    <location>
        <begin position="641"/>
        <end position="774"/>
    </location>
</feature>
<dbReference type="Gene3D" id="1.10.418.10">
    <property type="entry name" value="Calponin-like domain"/>
    <property type="match status" value="2"/>
</dbReference>
<accession>A0ABP1FZV4</accession>
<dbReference type="InterPro" id="IPR036872">
    <property type="entry name" value="CH_dom_sf"/>
</dbReference>
<keyword evidence="2" id="KW-0963">Cytoplasm</keyword>
<keyword evidence="3" id="KW-0677">Repeat</keyword>
<dbReference type="Pfam" id="PF00612">
    <property type="entry name" value="IQ"/>
    <property type="match status" value="10"/>
</dbReference>
<reference evidence="7 8" key="1">
    <citation type="submission" date="2024-06" db="EMBL/GenBank/DDBJ databases">
        <authorList>
            <person name="Kraege A."/>
            <person name="Thomma B."/>
        </authorList>
    </citation>
    <scope>NUCLEOTIDE SEQUENCE [LARGE SCALE GENOMIC DNA]</scope>
</reference>
<dbReference type="CDD" id="cd23767">
    <property type="entry name" value="IQCD"/>
    <property type="match status" value="1"/>
</dbReference>
<organism evidence="7 8">
    <name type="scientific">Coccomyxa viridis</name>
    <dbReference type="NCBI Taxonomy" id="1274662"/>
    <lineage>
        <taxon>Eukaryota</taxon>
        <taxon>Viridiplantae</taxon>
        <taxon>Chlorophyta</taxon>
        <taxon>core chlorophytes</taxon>
        <taxon>Trebouxiophyceae</taxon>
        <taxon>Trebouxiophyceae incertae sedis</taxon>
        <taxon>Coccomyxaceae</taxon>
        <taxon>Coccomyxa</taxon>
    </lineage>
</organism>
<dbReference type="CDD" id="cd21224">
    <property type="entry name" value="CH_ASPM_rpt2"/>
    <property type="match status" value="1"/>
</dbReference>
<dbReference type="SUPFAM" id="SSF47576">
    <property type="entry name" value="Calponin-homology domain, CH-domain"/>
    <property type="match status" value="1"/>
</dbReference>
<feature type="domain" description="Calponin-homology (CH)" evidence="6">
    <location>
        <begin position="463"/>
        <end position="597"/>
    </location>
</feature>
<evidence type="ECO:0000313" key="7">
    <source>
        <dbReference type="EMBL" id="CAL5225415.1"/>
    </source>
</evidence>
<dbReference type="PANTHER" id="PTHR22706:SF1">
    <property type="entry name" value="ASSEMBLY FACTOR FOR SPINDLE MICROTUBULES"/>
    <property type="match status" value="1"/>
</dbReference>
<dbReference type="EMBL" id="CAXHTA020000012">
    <property type="protein sequence ID" value="CAL5225415.1"/>
    <property type="molecule type" value="Genomic_DNA"/>
</dbReference>
<dbReference type="PROSITE" id="PS50096">
    <property type="entry name" value="IQ"/>
    <property type="match status" value="11"/>
</dbReference>
<comment type="caution">
    <text evidence="7">The sequence shown here is derived from an EMBL/GenBank/DDBJ whole genome shotgun (WGS) entry which is preliminary data.</text>
</comment>
<dbReference type="SUPFAM" id="SSF52540">
    <property type="entry name" value="P-loop containing nucleoside triphosphate hydrolases"/>
    <property type="match status" value="3"/>
</dbReference>
<dbReference type="InterPro" id="IPR027417">
    <property type="entry name" value="P-loop_NTPase"/>
</dbReference>
<evidence type="ECO:0000256" key="2">
    <source>
        <dbReference type="ARBA" id="ARBA00022490"/>
    </source>
</evidence>
<proteinExistence type="predicted"/>
<feature type="compositionally biased region" description="Polar residues" evidence="5">
    <location>
        <begin position="109"/>
        <end position="132"/>
    </location>
</feature>
<comment type="subcellular location">
    <subcellularLocation>
        <location evidence="1">Cytoplasm</location>
    </subcellularLocation>
</comment>
<name>A0ABP1FZV4_9CHLO</name>
<dbReference type="PROSITE" id="PS50021">
    <property type="entry name" value="CH"/>
    <property type="match status" value="2"/>
</dbReference>
<keyword evidence="8" id="KW-1185">Reference proteome</keyword>
<evidence type="ECO:0000256" key="5">
    <source>
        <dbReference type="SAM" id="MobiDB-lite"/>
    </source>
</evidence>
<feature type="compositionally biased region" description="Polar residues" evidence="5">
    <location>
        <begin position="156"/>
        <end position="167"/>
    </location>
</feature>
<evidence type="ECO:0000256" key="4">
    <source>
        <dbReference type="ARBA" id="ARBA00022860"/>
    </source>
</evidence>
<dbReference type="CDD" id="cd21223">
    <property type="entry name" value="CH_ASPM_rpt1"/>
    <property type="match status" value="1"/>
</dbReference>
<evidence type="ECO:0000313" key="8">
    <source>
        <dbReference type="Proteomes" id="UP001497392"/>
    </source>
</evidence>